<comment type="caution">
    <text evidence="2">The sequence shown here is derived from an EMBL/GenBank/DDBJ whole genome shotgun (WGS) entry which is preliminary data.</text>
</comment>
<sequence>MTILKELEPRTEFKTIFDEAGYRAEQQMAFYFSRYFARDKKVLVFNDAKILARGELAQIDHLIVHSGGLIVVESKSVSGEVRISEQMQWTRAYKGGEQGMPSPLLQCERQALVLKENFRMYAAPSWAEIPIHTLVAVSDQGIVRYPSFDVPEVAKADQIPALILDLVAVAPPWLSGPEERLRMVSYLWSAIDEAENLVKLRRDPFTPAKEGPDAQLWHDIRLGDPDTLTAEEAYRQLERAAYAPAFEWLSTDEKILEPMRTFVDL</sequence>
<evidence type="ECO:0000313" key="2">
    <source>
        <dbReference type="EMBL" id="MBC5768681.1"/>
    </source>
</evidence>
<keyword evidence="3" id="KW-1185">Reference proteome</keyword>
<dbReference type="EMBL" id="JACORU010000022">
    <property type="protein sequence ID" value="MBC5768681.1"/>
    <property type="molecule type" value="Genomic_DNA"/>
</dbReference>
<dbReference type="PROSITE" id="PS50965">
    <property type="entry name" value="NERD"/>
    <property type="match status" value="1"/>
</dbReference>
<feature type="domain" description="NERD" evidence="1">
    <location>
        <begin position="20"/>
        <end position="137"/>
    </location>
</feature>
<evidence type="ECO:0000313" key="3">
    <source>
        <dbReference type="Proteomes" id="UP000596827"/>
    </source>
</evidence>
<name>A0A923S5M3_9BURK</name>
<dbReference type="Pfam" id="PF08378">
    <property type="entry name" value="NERD"/>
    <property type="match status" value="1"/>
</dbReference>
<reference evidence="2" key="1">
    <citation type="submission" date="2020-08" db="EMBL/GenBank/DDBJ databases">
        <title>Ramlibacter sp. GTP1 16S ribosomal RNA gene genome sequencing and assembly.</title>
        <authorList>
            <person name="Kang M."/>
        </authorList>
    </citation>
    <scope>NUCLEOTIDE SEQUENCE</scope>
    <source>
        <strain evidence="2">GTP1</strain>
    </source>
</reference>
<accession>A0A923S5M3</accession>
<dbReference type="InterPro" id="IPR011528">
    <property type="entry name" value="NERD"/>
</dbReference>
<gene>
    <name evidence="2" type="ORF">H8R02_29740</name>
</gene>
<evidence type="ECO:0000259" key="1">
    <source>
        <dbReference type="PROSITE" id="PS50965"/>
    </source>
</evidence>
<organism evidence="2 3">
    <name type="scientific">Ramlibacter albus</name>
    <dbReference type="NCBI Taxonomy" id="2079448"/>
    <lineage>
        <taxon>Bacteria</taxon>
        <taxon>Pseudomonadati</taxon>
        <taxon>Pseudomonadota</taxon>
        <taxon>Betaproteobacteria</taxon>
        <taxon>Burkholderiales</taxon>
        <taxon>Comamonadaceae</taxon>
        <taxon>Ramlibacter</taxon>
    </lineage>
</organism>
<dbReference type="RefSeq" id="WP_187085603.1">
    <property type="nucleotide sequence ID" value="NZ_JACORU010000022.1"/>
</dbReference>
<dbReference type="Proteomes" id="UP000596827">
    <property type="component" value="Unassembled WGS sequence"/>
</dbReference>
<proteinExistence type="predicted"/>
<dbReference type="AlphaFoldDB" id="A0A923S5M3"/>
<protein>
    <submittedName>
        <fullName evidence="2">NERD domain-containing protein</fullName>
    </submittedName>
</protein>